<dbReference type="AlphaFoldDB" id="F5YPI7"/>
<feature type="transmembrane region" description="Helical" evidence="8">
    <location>
        <begin position="301"/>
        <end position="328"/>
    </location>
</feature>
<keyword evidence="4" id="KW-1003">Cell membrane</keyword>
<comment type="subcellular location">
    <subcellularLocation>
        <location evidence="1 8">Cell membrane</location>
        <topology evidence="1 8">Multi-pass membrane protein</topology>
    </subcellularLocation>
</comment>
<evidence type="ECO:0000256" key="7">
    <source>
        <dbReference type="ARBA" id="ARBA00023136"/>
    </source>
</evidence>
<feature type="transmembrane region" description="Helical" evidence="8">
    <location>
        <begin position="16"/>
        <end position="40"/>
    </location>
</feature>
<proteinExistence type="inferred from homology"/>
<dbReference type="PANTHER" id="PTHR42929">
    <property type="entry name" value="INNER MEMBRANE ABC TRANSPORTER PERMEASE PROTEIN YDCU-RELATED-RELATED"/>
    <property type="match status" value="1"/>
</dbReference>
<feature type="transmembrane region" description="Helical" evidence="8">
    <location>
        <begin position="391"/>
        <end position="414"/>
    </location>
</feature>
<feature type="transmembrane region" description="Helical" evidence="8">
    <location>
        <begin position="154"/>
        <end position="172"/>
    </location>
</feature>
<dbReference type="STRING" id="545694.TREPR_1510"/>
<feature type="domain" description="ABC transmembrane type-1" evidence="9">
    <location>
        <begin position="355"/>
        <end position="548"/>
    </location>
</feature>
<evidence type="ECO:0000313" key="10">
    <source>
        <dbReference type="EMBL" id="AEF86900.1"/>
    </source>
</evidence>
<evidence type="ECO:0000256" key="3">
    <source>
        <dbReference type="ARBA" id="ARBA00022448"/>
    </source>
</evidence>
<feature type="transmembrane region" description="Helical" evidence="8">
    <location>
        <begin position="72"/>
        <end position="92"/>
    </location>
</feature>
<reference evidence="11" key="1">
    <citation type="submission" date="2009-12" db="EMBL/GenBank/DDBJ databases">
        <title>Complete sequence of Treponema primitia strain ZAS-2.</title>
        <authorList>
            <person name="Tetu S.G."/>
            <person name="Matson E."/>
            <person name="Ren Q."/>
            <person name="Seshadri R."/>
            <person name="Elbourne L."/>
            <person name="Hassan K.A."/>
            <person name="Durkin A."/>
            <person name="Radune D."/>
            <person name="Mohamoud Y."/>
            <person name="Shay R."/>
            <person name="Jin S."/>
            <person name="Zhang X."/>
            <person name="Lucey K."/>
            <person name="Ballor N.R."/>
            <person name="Ottesen E."/>
            <person name="Rosenthal R."/>
            <person name="Allen A."/>
            <person name="Leadbetter J.R."/>
            <person name="Paulsen I.T."/>
        </authorList>
    </citation>
    <scope>NUCLEOTIDE SEQUENCE [LARGE SCALE GENOMIC DNA]</scope>
    <source>
        <strain evidence="11">ATCC BAA-887 / DSM 12427 / ZAS-2</strain>
    </source>
</reference>
<feature type="transmembrane region" description="Helical" evidence="8">
    <location>
        <begin position="527"/>
        <end position="548"/>
    </location>
</feature>
<dbReference type="GO" id="GO:0005886">
    <property type="term" value="C:plasma membrane"/>
    <property type="evidence" value="ECO:0007669"/>
    <property type="project" value="UniProtKB-SubCell"/>
</dbReference>
<feature type="transmembrane region" description="Helical" evidence="8">
    <location>
        <begin position="420"/>
        <end position="436"/>
    </location>
</feature>
<keyword evidence="3 8" id="KW-0813">Transport</keyword>
<feature type="transmembrane region" description="Helical" evidence="8">
    <location>
        <begin position="355"/>
        <end position="379"/>
    </location>
</feature>
<dbReference type="InterPro" id="IPR035906">
    <property type="entry name" value="MetI-like_sf"/>
</dbReference>
<evidence type="ECO:0000256" key="5">
    <source>
        <dbReference type="ARBA" id="ARBA00022692"/>
    </source>
</evidence>
<evidence type="ECO:0000256" key="1">
    <source>
        <dbReference type="ARBA" id="ARBA00004651"/>
    </source>
</evidence>
<keyword evidence="7 8" id="KW-0472">Membrane</keyword>
<gene>
    <name evidence="10" type="ordered locus">TREPR_1510</name>
</gene>
<reference evidence="10 11" key="2">
    <citation type="journal article" date="2011" name="ISME J.">
        <title>RNA-seq reveals cooperative metabolic interactions between two termite-gut spirochete species in co-culture.</title>
        <authorList>
            <person name="Rosenthal A.Z."/>
            <person name="Matson E.G."/>
            <person name="Eldar A."/>
            <person name="Leadbetter J.R."/>
        </authorList>
    </citation>
    <scope>NUCLEOTIDE SEQUENCE [LARGE SCALE GENOMIC DNA]</scope>
    <source>
        <strain evidence="11">ATCC BAA-887 / DSM 12427 / ZAS-2</strain>
    </source>
</reference>
<evidence type="ECO:0000256" key="8">
    <source>
        <dbReference type="RuleBase" id="RU363032"/>
    </source>
</evidence>
<name>F5YPI7_TREPZ</name>
<dbReference type="eggNOG" id="COG1178">
    <property type="taxonomic scope" value="Bacteria"/>
</dbReference>
<organism evidence="10 11">
    <name type="scientific">Treponema primitia (strain ATCC BAA-887 / DSM 12427 / ZAS-2)</name>
    <dbReference type="NCBI Taxonomy" id="545694"/>
    <lineage>
        <taxon>Bacteria</taxon>
        <taxon>Pseudomonadati</taxon>
        <taxon>Spirochaetota</taxon>
        <taxon>Spirochaetia</taxon>
        <taxon>Spirochaetales</taxon>
        <taxon>Treponemataceae</taxon>
        <taxon>Treponema</taxon>
    </lineage>
</organism>
<feature type="domain" description="ABC transmembrane type-1" evidence="9">
    <location>
        <begin position="68"/>
        <end position="274"/>
    </location>
</feature>
<comment type="similarity">
    <text evidence="2">Belongs to the binding-protein-dependent transport system permease family. CysTW subfamily.</text>
</comment>
<evidence type="ECO:0000256" key="6">
    <source>
        <dbReference type="ARBA" id="ARBA00022989"/>
    </source>
</evidence>
<dbReference type="PANTHER" id="PTHR42929:SF6">
    <property type="entry name" value="IRON(III)-TRANSPORT SYSTEM PERMEASE PROTEIN SFUB"/>
    <property type="match status" value="1"/>
</dbReference>
<dbReference type="OrthoDB" id="57323at2"/>
<dbReference type="PROSITE" id="PS50928">
    <property type="entry name" value="ABC_TM1"/>
    <property type="match status" value="2"/>
</dbReference>
<dbReference type="InterPro" id="IPR000515">
    <property type="entry name" value="MetI-like"/>
</dbReference>
<evidence type="ECO:0000313" key="11">
    <source>
        <dbReference type="Proteomes" id="UP000009223"/>
    </source>
</evidence>
<protein>
    <submittedName>
        <fullName evidence="10">ABC transporter permease protein</fullName>
    </submittedName>
</protein>
<dbReference type="KEGG" id="tpi:TREPR_1510"/>
<dbReference type="SUPFAM" id="SSF161098">
    <property type="entry name" value="MetI-like"/>
    <property type="match status" value="2"/>
</dbReference>
<dbReference type="HOGENOM" id="CLU_021838_1_0_12"/>
<dbReference type="RefSeq" id="WP_015708596.1">
    <property type="nucleotide sequence ID" value="NC_015578.1"/>
</dbReference>
<accession>F5YPI7</accession>
<sequence>MKYSAGTLARGFRDPWILFALFCILISIGLIILPQLSIFLSSFRNDQGMFSIAHYKTFFTGYRYQTALLNSIKVTLCTTLFATLIAVPLAWLTARFKFRFRNALITLITMATASPPFLGAYAWIILLGRYGAVNRAILWITGIEMKTSFHGGNAVIWVITWMIFPLIFLMSLDSFSDEDIFHKEAAMSLGANRLKSFFHIELPLAMPGILTGMLMAGLAAFADFGTPIIIGGEFPLLPTTVYNEFVSEVGSNMGVASTTGIIMIIISTIALYTQRVVLAQKTYSAVSVKHYQLAAPNRRTCIILVVYILIILIMSFLPHITLGVVSFMKWKYGVLMNQFTLENYQKLFRLQRTPILMTFALGLGSTALTFIFGIGIAYIIVRKRYPFISSFINTIIMIPYVIPGTVLAVGFIMIFNKKPLLLTGTWVILMLSYFIRKLPYSVKSSEASLYSVHRALEEAAMASGARPFRAFKDITLPLMMGGVISGATLSFLQIMTELSSTIILYRPPYVTMPVVIFENAMSSGADFGIAASMGILLLLFVYIPLLLVNKFFRLRIETA</sequence>
<evidence type="ECO:0000256" key="2">
    <source>
        <dbReference type="ARBA" id="ARBA00007069"/>
    </source>
</evidence>
<keyword evidence="6 8" id="KW-1133">Transmembrane helix</keyword>
<dbReference type="CDD" id="cd06261">
    <property type="entry name" value="TM_PBP2"/>
    <property type="match status" value="2"/>
</dbReference>
<dbReference type="Gene3D" id="1.10.3720.10">
    <property type="entry name" value="MetI-like"/>
    <property type="match status" value="2"/>
</dbReference>
<keyword evidence="5 8" id="KW-0812">Transmembrane</keyword>
<dbReference type="Proteomes" id="UP000009223">
    <property type="component" value="Chromosome"/>
</dbReference>
<dbReference type="Pfam" id="PF00528">
    <property type="entry name" value="BPD_transp_1"/>
    <property type="match status" value="2"/>
</dbReference>
<feature type="transmembrane region" description="Helical" evidence="8">
    <location>
        <begin position="476"/>
        <end position="495"/>
    </location>
</feature>
<evidence type="ECO:0000256" key="4">
    <source>
        <dbReference type="ARBA" id="ARBA00022475"/>
    </source>
</evidence>
<feature type="transmembrane region" description="Helical" evidence="8">
    <location>
        <begin position="250"/>
        <end position="272"/>
    </location>
</feature>
<evidence type="ECO:0000259" key="9">
    <source>
        <dbReference type="PROSITE" id="PS50928"/>
    </source>
</evidence>
<feature type="transmembrane region" description="Helical" evidence="8">
    <location>
        <begin position="104"/>
        <end position="126"/>
    </location>
</feature>
<feature type="transmembrane region" description="Helical" evidence="8">
    <location>
        <begin position="204"/>
        <end position="230"/>
    </location>
</feature>
<dbReference type="GO" id="GO:0055085">
    <property type="term" value="P:transmembrane transport"/>
    <property type="evidence" value="ECO:0007669"/>
    <property type="project" value="InterPro"/>
</dbReference>
<dbReference type="EMBL" id="CP001843">
    <property type="protein sequence ID" value="AEF86900.1"/>
    <property type="molecule type" value="Genomic_DNA"/>
</dbReference>
<keyword evidence="11" id="KW-1185">Reference proteome</keyword>